<feature type="transmembrane region" description="Helical" evidence="1">
    <location>
        <begin position="28"/>
        <end position="44"/>
    </location>
</feature>
<organism evidence="2 3">
    <name type="scientific">Sphingopyxis terrae subsp. terrae NBRC 15098</name>
    <dbReference type="NCBI Taxonomy" id="1219058"/>
    <lineage>
        <taxon>Bacteria</taxon>
        <taxon>Pseudomonadati</taxon>
        <taxon>Pseudomonadota</taxon>
        <taxon>Alphaproteobacteria</taxon>
        <taxon>Sphingomonadales</taxon>
        <taxon>Sphingomonadaceae</taxon>
        <taxon>Sphingopyxis</taxon>
    </lineage>
</organism>
<evidence type="ECO:0000313" key="2">
    <source>
        <dbReference type="EMBL" id="AMU95167.1"/>
    </source>
</evidence>
<dbReference type="AlphaFoldDB" id="A0A142W0V6"/>
<reference evidence="3" key="1">
    <citation type="submission" date="2015-11" db="EMBL/GenBank/DDBJ databases">
        <title>Complete genome sequence of a polyethylene glycol-degrading strain Sphingopyxis terrae strain 203-1 (NBRC 15098).</title>
        <authorList>
            <person name="Yoshiyuki O."/>
            <person name="Shouta N."/>
            <person name="Nagata Y."/>
            <person name="Numata M."/>
            <person name="Tsuchikane K."/>
            <person name="Hosoyama A."/>
            <person name="Yamazoe A."/>
            <person name="Tsuda M."/>
            <person name="Fujita N."/>
            <person name="Kawai F."/>
        </authorList>
    </citation>
    <scope>NUCLEOTIDE SEQUENCE [LARGE SCALE GENOMIC DNA]</scope>
    <source>
        <strain evidence="3">203-1</strain>
    </source>
</reference>
<gene>
    <name evidence="2" type="ORF">AOA14_11170</name>
</gene>
<evidence type="ECO:0000256" key="1">
    <source>
        <dbReference type="SAM" id="Phobius"/>
    </source>
</evidence>
<evidence type="ECO:0000313" key="3">
    <source>
        <dbReference type="Proteomes" id="UP000076234"/>
    </source>
</evidence>
<protein>
    <submittedName>
        <fullName evidence="2">Uncharacterized protein</fullName>
    </submittedName>
</protein>
<name>A0A142W0V6_9SPHN</name>
<dbReference type="Proteomes" id="UP000076234">
    <property type="component" value="Chromosome"/>
</dbReference>
<feature type="transmembrane region" description="Helical" evidence="1">
    <location>
        <begin position="88"/>
        <end position="106"/>
    </location>
</feature>
<keyword evidence="1" id="KW-0472">Membrane</keyword>
<sequence>MTLTLLAALFEEHKLSIVASVGLGKDALHIYFGLALFLAVRLIWRRRGGGLIAWVAVLVMACGGEWLDLQAEIGRSAIQPDAAHWHDIWNTMFWPTVLLIVGRWLGPRADAPAPAAISGENAERSFEQA</sequence>
<proteinExistence type="predicted"/>
<reference evidence="2 3" key="2">
    <citation type="journal article" date="2016" name="Genome Announc.">
        <title>Complete Genome Sequence of Sphingopyxis terrae Strain 203-1 (NBRC 111660), a Polyethylene Glycol Degrader.</title>
        <authorList>
            <person name="Ohtsubo Y."/>
            <person name="Nonoyama S."/>
            <person name="Nagata Y."/>
            <person name="Numata M."/>
            <person name="Tsuchikane K."/>
            <person name="Hosoyama A."/>
            <person name="Yamazoe A."/>
            <person name="Tsuda M."/>
            <person name="Fujita N."/>
            <person name="Kawai F."/>
        </authorList>
    </citation>
    <scope>NUCLEOTIDE SEQUENCE [LARGE SCALE GENOMIC DNA]</scope>
    <source>
        <strain evidence="2 3">203-1</strain>
    </source>
</reference>
<feature type="transmembrane region" description="Helical" evidence="1">
    <location>
        <begin position="51"/>
        <end position="68"/>
    </location>
</feature>
<dbReference type="RefSeq" id="WP_062901865.1">
    <property type="nucleotide sequence ID" value="NZ_CP013342.1"/>
</dbReference>
<keyword evidence="1" id="KW-1133">Transmembrane helix</keyword>
<dbReference type="EMBL" id="CP013342">
    <property type="protein sequence ID" value="AMU95167.1"/>
    <property type="molecule type" value="Genomic_DNA"/>
</dbReference>
<keyword evidence="1" id="KW-0812">Transmembrane</keyword>
<dbReference type="KEGG" id="ster:AOA14_11170"/>
<accession>A0A142W0V6</accession>